<feature type="region of interest" description="Disordered" evidence="1">
    <location>
        <begin position="460"/>
        <end position="481"/>
    </location>
</feature>
<dbReference type="EMBL" id="JAMYJR010000010">
    <property type="protein sequence ID" value="MCO8271106.1"/>
    <property type="molecule type" value="Genomic_DNA"/>
</dbReference>
<gene>
    <name evidence="4" type="ORF">M1L60_10925</name>
</gene>
<dbReference type="Proteomes" id="UP001523369">
    <property type="component" value="Unassembled WGS sequence"/>
</dbReference>
<protein>
    <submittedName>
        <fullName evidence="4">Uncharacterized protein</fullName>
    </submittedName>
</protein>
<evidence type="ECO:0000256" key="2">
    <source>
        <dbReference type="SAM" id="Phobius"/>
    </source>
</evidence>
<keyword evidence="5" id="KW-1185">Reference proteome</keyword>
<feature type="chain" id="PRO_5045641665" evidence="3">
    <location>
        <begin position="25"/>
        <end position="511"/>
    </location>
</feature>
<organism evidence="4 5">
    <name type="scientific">Paractinoplanes aksuensis</name>
    <dbReference type="NCBI Taxonomy" id="2939490"/>
    <lineage>
        <taxon>Bacteria</taxon>
        <taxon>Bacillati</taxon>
        <taxon>Actinomycetota</taxon>
        <taxon>Actinomycetes</taxon>
        <taxon>Micromonosporales</taxon>
        <taxon>Micromonosporaceae</taxon>
        <taxon>Paractinoplanes</taxon>
    </lineage>
</organism>
<evidence type="ECO:0000313" key="4">
    <source>
        <dbReference type="EMBL" id="MCO8271106.1"/>
    </source>
</evidence>
<evidence type="ECO:0000313" key="5">
    <source>
        <dbReference type="Proteomes" id="UP001523369"/>
    </source>
</evidence>
<proteinExistence type="predicted"/>
<feature type="signal peptide" evidence="3">
    <location>
        <begin position="1"/>
        <end position="24"/>
    </location>
</feature>
<feature type="transmembrane region" description="Helical" evidence="2">
    <location>
        <begin position="490"/>
        <end position="508"/>
    </location>
</feature>
<dbReference type="RefSeq" id="WP_253237240.1">
    <property type="nucleotide sequence ID" value="NZ_JAMYJR010000010.1"/>
</dbReference>
<keyword evidence="2" id="KW-0812">Transmembrane</keyword>
<evidence type="ECO:0000256" key="1">
    <source>
        <dbReference type="SAM" id="MobiDB-lite"/>
    </source>
</evidence>
<accession>A0ABT1DMV7</accession>
<reference evidence="4 5" key="1">
    <citation type="submission" date="2022-06" db="EMBL/GenBank/DDBJ databases">
        <title>New Species of the Genus Actinoplanes, ActinopZanes ferrugineus.</title>
        <authorList>
            <person name="Ding P."/>
        </authorList>
    </citation>
    <scope>NUCLEOTIDE SEQUENCE [LARGE SCALE GENOMIC DNA]</scope>
    <source>
        <strain evidence="4 5">TRM88003</strain>
    </source>
</reference>
<keyword evidence="2" id="KW-1133">Transmembrane helix</keyword>
<evidence type="ECO:0000256" key="3">
    <source>
        <dbReference type="SAM" id="SignalP"/>
    </source>
</evidence>
<comment type="caution">
    <text evidence="4">The sequence shown here is derived from an EMBL/GenBank/DDBJ whole genome shotgun (WGS) entry which is preliminary data.</text>
</comment>
<name>A0ABT1DMV7_9ACTN</name>
<sequence length="511" mass="52591">MRRLTSAALIALLAAFIAPAPAQAAATPWKLTVGRDSVVPGNQTVLQLSVDTANAALVQFDLIFDTTAAQGVITLQPLFSATNCTTTATALTCTHTSRGFSGGGLRVTAAAGAPVGTAVTLPARIVADGKTVATATGTVTVAEQVSLTPVQAQDDVSVATGATANLAAGLRNAGDRPITGVVLRLQTAVGMRTPDFANCTAVPGRGPIRPTAGAACLFEGALAPGEEYRLATPWPVTASDAVWAPSNWLSSLTWYTAQDWVDQGFALPGGGSGAELTLSPAPVPVTDPAPQTEIDPNPDNNADEWQLAVTGRNNSTFTVKGDTANAKVGQTVKVRTSVRNNGPARLEGWGNDSAAYLTVTITPPAGTKVVSHSKLCQPFNVDYPTPGVPWPDGADFNDGNYYCWTGMFEGLPYLPGETVNFDFTLRVTKPGTLRGKIRTVLAPSGATPIPQEQPIVINGTAAATPDDGDGKDDGGEGGGLPITGTNTATLALIGLALLLVGASTRFVTRHR</sequence>
<keyword evidence="3" id="KW-0732">Signal</keyword>
<keyword evidence="2" id="KW-0472">Membrane</keyword>